<dbReference type="Gene3D" id="2.40.10.10">
    <property type="entry name" value="Trypsin-like serine proteases"/>
    <property type="match status" value="1"/>
</dbReference>
<keyword evidence="3" id="KW-0862">Zinc</keyword>
<keyword evidence="4" id="KW-1015">Disulfide bond</keyword>
<dbReference type="InterPro" id="IPR013083">
    <property type="entry name" value="Znf_RING/FYVE/PHD"/>
</dbReference>
<evidence type="ECO:0000256" key="2">
    <source>
        <dbReference type="ARBA" id="ARBA00022771"/>
    </source>
</evidence>
<dbReference type="Pfam" id="PF13923">
    <property type="entry name" value="zf-C3HC4_2"/>
    <property type="match status" value="1"/>
</dbReference>
<keyword evidence="1" id="KW-0479">Metal-binding</keyword>
<sequence length="953" mass="105929">MSEFDLNGVKCGLKHAENYIVGGETAAIGDFPFLVLIKLNGNTVCGGAIINNIWVVTAAHCFKELGLLLSVLGFNTCPLKPSANRKEGQIADYTVHAGANTLHDGDIYKLSAVRVHADFSFDKMIKDICLIKMDRPFSFGPKVGTICLPAIQREEPSGTLTAAGWGRLFEKEAPATVLQRVDLTIISDEQCATMYVDKKVTIYRSNMCTYREGHDTCEGDSGWACADTHPGVYTQMSNTFFKRKEPKSRRWLSVHPIGHFLRPLISFVRLWRPMASIIIASRAKASSEVIPVKHGKDITPLSVDQMWRMPFAGVVKVLVNPIALTLTHVEDGGHEFGEHLSVKGALSSRPRLVCGASGYHSSNGTDFLDKHFNSTEQLVNDAVVVSLGSHFWSTNLMGRSMQTLFSRSTIWGQLTSGAAVLSLGSHLSIGGHYYMFNISFNAKYNDFKARYYLGQLGQQLGGSRNLGGSNNMVPMLLRDPRFPQQRPQLLFVPCIDANDGQKRSAPQLPVSILDEIMNSSGFGGFGGPGGNGGAVNNNPFDGILGSLIPSDNTNGGNSGSGADSTGIPVLDFFRNLIAMFLRAFVQIFQFFQLISRAITGTSGQKALFLSIDNQLNDIPDMDGKTNDRLKRVMREISKSVNEFPLSFFAMNGQKGVDFERQMDDILRQLSNTDINKSVNEILKSDSFKDKFKTGLGANNMRAKRQKRMVCEEKYTKVNQFFDLIAYKLRKGVLMSSKCMVESQFDQHDSKGAQSKTELNCCGEVFVGDYLLMGYDCSRFTDVISEELLCSICGHILEEALTTDCEHLFCGQCITEWLSANGTCPIDRLYITAGDLKAAPRVVRNLLAKLHIRCHFAPDGCKTAVALEALEKHVNDCHYNPKKRFCCQKGCDKWMTREEMERHNCWDDNRKDVLRQEREIADLKQWRNVLSFAIALLLLYILCPTLFFSFGSNK</sequence>
<name>A0A7R9KI92_9ACAR</name>
<dbReference type="EMBL" id="CAJPIZ010001733">
    <property type="protein sequence ID" value="CAG2103997.1"/>
    <property type="molecule type" value="Genomic_DNA"/>
</dbReference>
<evidence type="ECO:0000256" key="3">
    <source>
        <dbReference type="ARBA" id="ARBA00022833"/>
    </source>
</evidence>
<evidence type="ECO:0000256" key="4">
    <source>
        <dbReference type="ARBA" id="ARBA00023157"/>
    </source>
</evidence>
<evidence type="ECO:0000256" key="6">
    <source>
        <dbReference type="PROSITE-ProRule" id="PRU00175"/>
    </source>
</evidence>
<dbReference type="SUPFAM" id="SSF50494">
    <property type="entry name" value="Trypsin-like serine proteases"/>
    <property type="match status" value="1"/>
</dbReference>
<evidence type="ECO:0000313" key="10">
    <source>
        <dbReference type="EMBL" id="CAD7623567.1"/>
    </source>
</evidence>
<feature type="domain" description="RING-type" evidence="8">
    <location>
        <begin position="789"/>
        <end position="827"/>
    </location>
</feature>
<dbReference type="InterPro" id="IPR009003">
    <property type="entry name" value="Peptidase_S1_PA"/>
</dbReference>
<dbReference type="PANTHER" id="PTHR24256">
    <property type="entry name" value="TRYPTASE-RELATED"/>
    <property type="match status" value="1"/>
</dbReference>
<dbReference type="GO" id="GO:0008270">
    <property type="term" value="F:zinc ion binding"/>
    <property type="evidence" value="ECO:0007669"/>
    <property type="project" value="UniProtKB-KW"/>
</dbReference>
<evidence type="ECO:0000256" key="1">
    <source>
        <dbReference type="ARBA" id="ARBA00022723"/>
    </source>
</evidence>
<dbReference type="Pfam" id="PF00089">
    <property type="entry name" value="Trypsin"/>
    <property type="match status" value="1"/>
</dbReference>
<keyword evidence="7" id="KW-1133">Transmembrane helix</keyword>
<feature type="domain" description="Peptidase S1" evidence="9">
    <location>
        <begin position="20"/>
        <end position="252"/>
    </location>
</feature>
<keyword evidence="7" id="KW-0812">Transmembrane</keyword>
<dbReference type="Proteomes" id="UP000759131">
    <property type="component" value="Unassembled WGS sequence"/>
</dbReference>
<evidence type="ECO:0000259" key="8">
    <source>
        <dbReference type="PROSITE" id="PS50089"/>
    </source>
</evidence>
<organism evidence="10">
    <name type="scientific">Medioppia subpectinata</name>
    <dbReference type="NCBI Taxonomy" id="1979941"/>
    <lineage>
        <taxon>Eukaryota</taxon>
        <taxon>Metazoa</taxon>
        <taxon>Ecdysozoa</taxon>
        <taxon>Arthropoda</taxon>
        <taxon>Chelicerata</taxon>
        <taxon>Arachnida</taxon>
        <taxon>Acari</taxon>
        <taxon>Acariformes</taxon>
        <taxon>Sarcoptiformes</taxon>
        <taxon>Oribatida</taxon>
        <taxon>Brachypylina</taxon>
        <taxon>Oppioidea</taxon>
        <taxon>Oppiidae</taxon>
        <taxon>Medioppia</taxon>
    </lineage>
</organism>
<dbReference type="InterPro" id="IPR051487">
    <property type="entry name" value="Ser/Thr_Proteases_Immune/Dev"/>
</dbReference>
<dbReference type="SMART" id="SM00184">
    <property type="entry name" value="RING"/>
    <property type="match status" value="1"/>
</dbReference>
<dbReference type="PROSITE" id="PS00134">
    <property type="entry name" value="TRYPSIN_HIS"/>
    <property type="match status" value="1"/>
</dbReference>
<keyword evidence="7" id="KW-0472">Membrane</keyword>
<proteinExistence type="inferred from homology"/>
<dbReference type="Gene3D" id="3.30.40.10">
    <property type="entry name" value="Zinc/RING finger domain, C3HC4 (zinc finger)"/>
    <property type="match status" value="2"/>
</dbReference>
<comment type="similarity">
    <text evidence="5">Belongs to the peptidase S1 family. CLIP subfamily.</text>
</comment>
<dbReference type="SMART" id="SM00020">
    <property type="entry name" value="Tryp_SPc"/>
    <property type="match status" value="1"/>
</dbReference>
<dbReference type="SUPFAM" id="SSF49599">
    <property type="entry name" value="TRAF domain-like"/>
    <property type="match status" value="1"/>
</dbReference>
<dbReference type="InterPro" id="IPR001841">
    <property type="entry name" value="Znf_RING"/>
</dbReference>
<dbReference type="SUPFAM" id="SSF57850">
    <property type="entry name" value="RING/U-box"/>
    <property type="match status" value="1"/>
</dbReference>
<evidence type="ECO:0000259" key="9">
    <source>
        <dbReference type="PROSITE" id="PS50240"/>
    </source>
</evidence>
<evidence type="ECO:0000256" key="7">
    <source>
        <dbReference type="SAM" id="Phobius"/>
    </source>
</evidence>
<dbReference type="PROSITE" id="PS50240">
    <property type="entry name" value="TRYPSIN_DOM"/>
    <property type="match status" value="1"/>
</dbReference>
<dbReference type="OrthoDB" id="264917at2759"/>
<keyword evidence="2 6" id="KW-0863">Zinc-finger</keyword>
<reference evidence="10" key="1">
    <citation type="submission" date="2020-11" db="EMBL/GenBank/DDBJ databases">
        <authorList>
            <person name="Tran Van P."/>
        </authorList>
    </citation>
    <scope>NUCLEOTIDE SEQUENCE</scope>
</reference>
<evidence type="ECO:0000313" key="11">
    <source>
        <dbReference type="Proteomes" id="UP000759131"/>
    </source>
</evidence>
<dbReference type="AlphaFoldDB" id="A0A7R9KI92"/>
<dbReference type="PROSITE" id="PS00518">
    <property type="entry name" value="ZF_RING_1"/>
    <property type="match status" value="1"/>
</dbReference>
<dbReference type="PROSITE" id="PS50089">
    <property type="entry name" value="ZF_RING_2"/>
    <property type="match status" value="1"/>
</dbReference>
<protein>
    <submittedName>
        <fullName evidence="10">Uncharacterized protein</fullName>
    </submittedName>
</protein>
<dbReference type="CDD" id="cd00190">
    <property type="entry name" value="Tryp_SPc"/>
    <property type="match status" value="1"/>
</dbReference>
<feature type="transmembrane region" description="Helical" evidence="7">
    <location>
        <begin position="928"/>
        <end position="949"/>
    </location>
</feature>
<dbReference type="InterPro" id="IPR043504">
    <property type="entry name" value="Peptidase_S1_PA_chymotrypsin"/>
</dbReference>
<dbReference type="GO" id="GO:0006508">
    <property type="term" value="P:proteolysis"/>
    <property type="evidence" value="ECO:0007669"/>
    <property type="project" value="InterPro"/>
</dbReference>
<dbReference type="EMBL" id="OC856308">
    <property type="protein sequence ID" value="CAD7623567.1"/>
    <property type="molecule type" value="Genomic_DNA"/>
</dbReference>
<gene>
    <name evidence="10" type="ORF">OSB1V03_LOCUS4022</name>
</gene>
<evidence type="ECO:0000256" key="5">
    <source>
        <dbReference type="ARBA" id="ARBA00024195"/>
    </source>
</evidence>
<dbReference type="InterPro" id="IPR001314">
    <property type="entry name" value="Peptidase_S1A"/>
</dbReference>
<accession>A0A7R9KI92</accession>
<dbReference type="InterPro" id="IPR001254">
    <property type="entry name" value="Trypsin_dom"/>
</dbReference>
<dbReference type="InterPro" id="IPR017907">
    <property type="entry name" value="Znf_RING_CS"/>
</dbReference>
<dbReference type="PRINTS" id="PR00722">
    <property type="entry name" value="CHYMOTRYPSIN"/>
</dbReference>
<dbReference type="InterPro" id="IPR018114">
    <property type="entry name" value="TRYPSIN_HIS"/>
</dbReference>
<keyword evidence="11" id="KW-1185">Reference proteome</keyword>
<dbReference type="GO" id="GO:0004252">
    <property type="term" value="F:serine-type endopeptidase activity"/>
    <property type="evidence" value="ECO:0007669"/>
    <property type="project" value="InterPro"/>
</dbReference>